<dbReference type="KEGG" id="pnd:Pla175_02410"/>
<accession>A0A518D5Z0</accession>
<organism evidence="1 2">
    <name type="scientific">Pirellulimonas nuda</name>
    <dbReference type="NCBI Taxonomy" id="2528009"/>
    <lineage>
        <taxon>Bacteria</taxon>
        <taxon>Pseudomonadati</taxon>
        <taxon>Planctomycetota</taxon>
        <taxon>Planctomycetia</taxon>
        <taxon>Pirellulales</taxon>
        <taxon>Lacipirellulaceae</taxon>
        <taxon>Pirellulimonas</taxon>
    </lineage>
</organism>
<sequence>MAVVIDSTEPEPRESIPTTIESILGVLEQTLTEASIYAATDIDNIASVMEQIDSPLIRKINRIGANLLATQDGRSRLPVNILTKPEHTQSLNDHVIRFAIGFLNGVTHRNIDRRSHGLMDLESEQSTTCLVKGRVVVLPNR</sequence>
<reference evidence="1 2" key="1">
    <citation type="submission" date="2019-02" db="EMBL/GenBank/DDBJ databases">
        <title>Deep-cultivation of Planctomycetes and their phenomic and genomic characterization uncovers novel biology.</title>
        <authorList>
            <person name="Wiegand S."/>
            <person name="Jogler M."/>
            <person name="Boedeker C."/>
            <person name="Pinto D."/>
            <person name="Vollmers J."/>
            <person name="Rivas-Marin E."/>
            <person name="Kohn T."/>
            <person name="Peeters S.H."/>
            <person name="Heuer A."/>
            <person name="Rast P."/>
            <person name="Oberbeckmann S."/>
            <person name="Bunk B."/>
            <person name="Jeske O."/>
            <person name="Meyerdierks A."/>
            <person name="Storesund J.E."/>
            <person name="Kallscheuer N."/>
            <person name="Luecker S."/>
            <person name="Lage O.M."/>
            <person name="Pohl T."/>
            <person name="Merkel B.J."/>
            <person name="Hornburger P."/>
            <person name="Mueller R.-W."/>
            <person name="Bruemmer F."/>
            <person name="Labrenz M."/>
            <person name="Spormann A.M."/>
            <person name="Op den Camp H."/>
            <person name="Overmann J."/>
            <person name="Amann R."/>
            <person name="Jetten M.S.M."/>
            <person name="Mascher T."/>
            <person name="Medema M.H."/>
            <person name="Devos D.P."/>
            <person name="Kaster A.-K."/>
            <person name="Ovreas L."/>
            <person name="Rohde M."/>
            <person name="Galperin M.Y."/>
            <person name="Jogler C."/>
        </authorList>
    </citation>
    <scope>NUCLEOTIDE SEQUENCE [LARGE SCALE GENOMIC DNA]</scope>
    <source>
        <strain evidence="1 2">Pla175</strain>
    </source>
</reference>
<keyword evidence="2" id="KW-1185">Reference proteome</keyword>
<gene>
    <name evidence="1" type="ORF">Pla175_02410</name>
</gene>
<evidence type="ECO:0000313" key="2">
    <source>
        <dbReference type="Proteomes" id="UP000317429"/>
    </source>
</evidence>
<dbReference type="AlphaFoldDB" id="A0A518D5Z0"/>
<name>A0A518D5Z0_9BACT</name>
<proteinExistence type="predicted"/>
<protein>
    <submittedName>
        <fullName evidence="1">Uncharacterized protein</fullName>
    </submittedName>
</protein>
<evidence type="ECO:0000313" key="1">
    <source>
        <dbReference type="EMBL" id="QDU86887.1"/>
    </source>
</evidence>
<dbReference type="Proteomes" id="UP000317429">
    <property type="component" value="Chromosome"/>
</dbReference>
<dbReference type="EMBL" id="CP036291">
    <property type="protein sequence ID" value="QDU86887.1"/>
    <property type="molecule type" value="Genomic_DNA"/>
</dbReference>